<dbReference type="EMBL" id="JAVDXT010000005">
    <property type="protein sequence ID" value="MDR7379706.1"/>
    <property type="molecule type" value="Genomic_DNA"/>
</dbReference>
<accession>A0ABU2CEI6</accession>
<comment type="caution">
    <text evidence="3">The sequence shown here is derived from an EMBL/GenBank/DDBJ whole genome shotgun (WGS) entry which is preliminary data.</text>
</comment>
<reference evidence="3 4" key="1">
    <citation type="submission" date="2023-07" db="EMBL/GenBank/DDBJ databases">
        <title>Sorghum-associated microbial communities from plants grown in Nebraska, USA.</title>
        <authorList>
            <person name="Schachtman D."/>
        </authorList>
    </citation>
    <scope>NUCLEOTIDE SEQUENCE [LARGE SCALE GENOMIC DNA]</scope>
    <source>
        <strain evidence="3 4">BE313</strain>
    </source>
</reference>
<evidence type="ECO:0000259" key="2">
    <source>
        <dbReference type="Pfam" id="PF07589"/>
    </source>
</evidence>
<dbReference type="InterPro" id="IPR013424">
    <property type="entry name" value="Ice-binding_C"/>
</dbReference>
<evidence type="ECO:0000313" key="3">
    <source>
        <dbReference type="EMBL" id="MDR7379706.1"/>
    </source>
</evidence>
<protein>
    <recommendedName>
        <fullName evidence="2">Ice-binding protein C-terminal domain-containing protein</fullName>
    </recommendedName>
</protein>
<feature type="signal peptide" evidence="1">
    <location>
        <begin position="1"/>
        <end position="20"/>
    </location>
</feature>
<dbReference type="NCBIfam" id="TIGR02595">
    <property type="entry name" value="PEP_CTERM"/>
    <property type="match status" value="1"/>
</dbReference>
<dbReference type="Proteomes" id="UP001180487">
    <property type="component" value="Unassembled WGS sequence"/>
</dbReference>
<organism evidence="3 4">
    <name type="scientific">Rhodoferax ferrireducens</name>
    <dbReference type="NCBI Taxonomy" id="192843"/>
    <lineage>
        <taxon>Bacteria</taxon>
        <taxon>Pseudomonadati</taxon>
        <taxon>Pseudomonadota</taxon>
        <taxon>Betaproteobacteria</taxon>
        <taxon>Burkholderiales</taxon>
        <taxon>Comamonadaceae</taxon>
        <taxon>Rhodoferax</taxon>
    </lineage>
</organism>
<sequence>MFKKAFATLALLATATLSQATPVYVGSYQVDDGPSWTTNPTVYSATEAAALLFGGVASDYDISTISSNIANINHLGWYTIWGIGGGTAFNEDFKLDLGLPGYNAPGGANTAISAYTDDNAIGAQYTNYVFRVSSLASDSNNVPEPSSLALFGVALAGLAAARKKKAD</sequence>
<keyword evidence="1" id="KW-0732">Signal</keyword>
<feature type="domain" description="Ice-binding protein C-terminal" evidence="2">
    <location>
        <begin position="142"/>
        <end position="163"/>
    </location>
</feature>
<name>A0ABU2CEI6_9BURK</name>
<dbReference type="Pfam" id="PF07589">
    <property type="entry name" value="PEP-CTERM"/>
    <property type="match status" value="1"/>
</dbReference>
<gene>
    <name evidence="3" type="ORF">J2X19_004402</name>
</gene>
<dbReference type="RefSeq" id="WP_310376531.1">
    <property type="nucleotide sequence ID" value="NZ_JAVDXT010000005.1"/>
</dbReference>
<evidence type="ECO:0000313" key="4">
    <source>
        <dbReference type="Proteomes" id="UP001180487"/>
    </source>
</evidence>
<proteinExistence type="predicted"/>
<keyword evidence="4" id="KW-1185">Reference proteome</keyword>
<evidence type="ECO:0000256" key="1">
    <source>
        <dbReference type="SAM" id="SignalP"/>
    </source>
</evidence>
<feature type="chain" id="PRO_5046746052" description="Ice-binding protein C-terminal domain-containing protein" evidence="1">
    <location>
        <begin position="21"/>
        <end position="167"/>
    </location>
</feature>